<evidence type="ECO:0000313" key="4">
    <source>
        <dbReference type="Proteomes" id="UP000480350"/>
    </source>
</evidence>
<dbReference type="EMBL" id="WUPT01000003">
    <property type="protein sequence ID" value="MXQ09553.1"/>
    <property type="molecule type" value="Genomic_DNA"/>
</dbReference>
<accession>A0A7C9MCN0</accession>
<organism evidence="3 4">
    <name type="scientific">Kangsaoukella pontilimi</name>
    <dbReference type="NCBI Taxonomy" id="2691042"/>
    <lineage>
        <taxon>Bacteria</taxon>
        <taxon>Pseudomonadati</taxon>
        <taxon>Pseudomonadota</taxon>
        <taxon>Alphaproteobacteria</taxon>
        <taxon>Rhodobacterales</taxon>
        <taxon>Paracoccaceae</taxon>
        <taxon>Kangsaoukella</taxon>
    </lineage>
</organism>
<dbReference type="Proteomes" id="UP000480350">
    <property type="component" value="Unassembled WGS sequence"/>
</dbReference>
<dbReference type="Pfam" id="PF02470">
    <property type="entry name" value="MlaD"/>
    <property type="match status" value="1"/>
</dbReference>
<feature type="transmembrane region" description="Helical" evidence="1">
    <location>
        <begin position="7"/>
        <end position="29"/>
    </location>
</feature>
<keyword evidence="4" id="KW-1185">Reference proteome</keyword>
<reference evidence="3 4" key="2">
    <citation type="submission" date="2020-03" db="EMBL/GenBank/DDBJ databases">
        <title>Kangsaoukella pontilimi gen. nov., sp. nov., a new member of the family Rhodobacteraceae isolated from a tidal mudflat.</title>
        <authorList>
            <person name="Kim I.S."/>
        </authorList>
    </citation>
    <scope>NUCLEOTIDE SEQUENCE [LARGE SCALE GENOMIC DNA]</scope>
    <source>
        <strain evidence="3 4">GH1-50</strain>
    </source>
</reference>
<evidence type="ECO:0000313" key="3">
    <source>
        <dbReference type="EMBL" id="MXQ09553.1"/>
    </source>
</evidence>
<protein>
    <submittedName>
        <fullName evidence="3">MCE family protein</fullName>
    </submittedName>
</protein>
<keyword evidence="1" id="KW-0472">Membrane</keyword>
<keyword evidence="1" id="KW-1133">Transmembrane helix</keyword>
<gene>
    <name evidence="3" type="ORF">GQ651_17035</name>
</gene>
<proteinExistence type="predicted"/>
<dbReference type="InterPro" id="IPR003399">
    <property type="entry name" value="Mce/MlaD"/>
</dbReference>
<name>A0A7C9MCN0_9RHOB</name>
<dbReference type="RefSeq" id="WP_160765464.1">
    <property type="nucleotide sequence ID" value="NZ_WUPT01000003.1"/>
</dbReference>
<evidence type="ECO:0000259" key="2">
    <source>
        <dbReference type="Pfam" id="PF02470"/>
    </source>
</evidence>
<feature type="domain" description="Mce/MlaD" evidence="2">
    <location>
        <begin position="40"/>
        <end position="115"/>
    </location>
</feature>
<keyword evidence="1" id="KW-0812">Transmembrane</keyword>
<dbReference type="PANTHER" id="PTHR36698">
    <property type="entry name" value="BLL5892 PROTEIN"/>
    <property type="match status" value="1"/>
</dbReference>
<dbReference type="PANTHER" id="PTHR36698:SF2">
    <property type="entry name" value="MCE_MLAD DOMAIN-CONTAINING PROTEIN"/>
    <property type="match status" value="1"/>
</dbReference>
<dbReference type="AlphaFoldDB" id="A0A7C9MCN0"/>
<reference evidence="3 4" key="1">
    <citation type="submission" date="2019-12" db="EMBL/GenBank/DDBJ databases">
        <authorList>
            <person name="Lee S.D."/>
        </authorList>
    </citation>
    <scope>NUCLEOTIDE SEQUENCE [LARGE SCALE GENOMIC DNA]</scope>
    <source>
        <strain evidence="3 4">GH1-50</strain>
    </source>
</reference>
<evidence type="ECO:0000256" key="1">
    <source>
        <dbReference type="SAM" id="Phobius"/>
    </source>
</evidence>
<comment type="caution">
    <text evidence="3">The sequence shown here is derived from an EMBL/GenBank/DDBJ whole genome shotgun (WGS) entry which is preliminary data.</text>
</comment>
<sequence length="582" mass="61956">METRANYVLIGAFALAGFLGILGFFLWFANVQLDRQFAYYDIDFRSVAGLSDASDVRFSGLPVGQVVDVRLSPNNDGSVRVRIEVDAETPVREDSIATIEAQGVTGVSYVGISPGSPDAPLIARSSVDTNDDVPMIEAGQSVLQSLSQDAPEILAETLEVVRELRQLIGGENQRRVESILENVERSSVSFAQALDDFSAISGTVSNFAREIDRFNTTLDELTGDASGVLAAAETTLSSLDELSSDARRVLAVGAETLEQAKTTITTTDRYLTEALGPATSRLSLSVTEIETRFAELSESVSGLVETYEETGQAATARLTEARETLTAANAMIATVDTTLQSVDSVAQRLDGLIADGAEPLISELRVATSEATEVIAMIGDTAETDLPVILSEIRAAAESASATIMRVGDDLSSASGRVDDLTLSADETLNAARVTFANANETLSAINAALVTGDRALTAAETAFQGADRVLNEDIGQIIESLRSTLAELETTVGQVATEIPGVTEDLRAASRSAETAFAQIARAVDQSAPAIRDFAASALPQYGRLAAETRALIDNLDTLVEQIRRDPSRFFLDPRAPEFRR</sequence>